<evidence type="ECO:0000256" key="1">
    <source>
        <dbReference type="SAM" id="MobiDB-lite"/>
    </source>
</evidence>
<dbReference type="Proteomes" id="UP000823775">
    <property type="component" value="Unassembled WGS sequence"/>
</dbReference>
<dbReference type="EMBL" id="JACEIK010010303">
    <property type="protein sequence ID" value="MCE3215111.1"/>
    <property type="molecule type" value="Genomic_DNA"/>
</dbReference>
<name>A0ABS8WTA3_DATST</name>
<organism evidence="2 3">
    <name type="scientific">Datura stramonium</name>
    <name type="common">Jimsonweed</name>
    <name type="synonym">Common thornapple</name>
    <dbReference type="NCBI Taxonomy" id="4076"/>
    <lineage>
        <taxon>Eukaryota</taxon>
        <taxon>Viridiplantae</taxon>
        <taxon>Streptophyta</taxon>
        <taxon>Embryophyta</taxon>
        <taxon>Tracheophyta</taxon>
        <taxon>Spermatophyta</taxon>
        <taxon>Magnoliopsida</taxon>
        <taxon>eudicotyledons</taxon>
        <taxon>Gunneridae</taxon>
        <taxon>Pentapetalae</taxon>
        <taxon>asterids</taxon>
        <taxon>lamiids</taxon>
        <taxon>Solanales</taxon>
        <taxon>Solanaceae</taxon>
        <taxon>Solanoideae</taxon>
        <taxon>Datureae</taxon>
        <taxon>Datura</taxon>
    </lineage>
</organism>
<evidence type="ECO:0000313" key="2">
    <source>
        <dbReference type="EMBL" id="MCE3215111.1"/>
    </source>
</evidence>
<keyword evidence="3" id="KW-1185">Reference proteome</keyword>
<protein>
    <submittedName>
        <fullName evidence="2">Uncharacterized protein</fullName>
    </submittedName>
</protein>
<feature type="compositionally biased region" description="Low complexity" evidence="1">
    <location>
        <begin position="45"/>
        <end position="55"/>
    </location>
</feature>
<evidence type="ECO:0000313" key="3">
    <source>
        <dbReference type="Proteomes" id="UP000823775"/>
    </source>
</evidence>
<reference evidence="2 3" key="1">
    <citation type="journal article" date="2021" name="BMC Genomics">
        <title>Datura genome reveals duplications of psychoactive alkaloid biosynthetic genes and high mutation rate following tissue culture.</title>
        <authorList>
            <person name="Rajewski A."/>
            <person name="Carter-House D."/>
            <person name="Stajich J."/>
            <person name="Litt A."/>
        </authorList>
    </citation>
    <scope>NUCLEOTIDE SEQUENCE [LARGE SCALE GENOMIC DNA]</scope>
    <source>
        <strain evidence="2">AR-01</strain>
    </source>
</reference>
<feature type="region of interest" description="Disordered" evidence="1">
    <location>
        <begin position="34"/>
        <end position="55"/>
    </location>
</feature>
<gene>
    <name evidence="2" type="ORF">HAX54_000894</name>
</gene>
<accession>A0ABS8WTA3</accession>
<comment type="caution">
    <text evidence="2">The sequence shown here is derived from an EMBL/GenBank/DDBJ whole genome shotgun (WGS) entry which is preliminary data.</text>
</comment>
<proteinExistence type="predicted"/>
<sequence>MMMYLKMVNPSHFLACGLWVQATKKAYGNHRKHINKEKQHHSQATLLPPTSHLSPPPGGFITTTFPLRVDFSTMLGIEIAESDFKEAWTNDVRHNLLLRMVHQQSSEDINSMWTNMTGGVKKDRVYGLGVQSSSYCP</sequence>